<reference evidence="3" key="1">
    <citation type="submission" date="2009-07" db="EMBL/GenBank/DDBJ databases">
        <title>Complete genome sequence of Zobellia galactanivorans Dsij.</title>
        <authorList>
            <consortium name="Genoscope - CEA"/>
        </authorList>
    </citation>
    <scope>NUCLEOTIDE SEQUENCE [LARGE SCALE GENOMIC DNA]</scope>
    <source>
        <strain evidence="3">DSM 12802 / CCUG 47099 / CIP 106680 / NCIMB 13871 / Dsij</strain>
    </source>
</reference>
<name>G0LC16_ZOBGA</name>
<reference evidence="2 3" key="2">
    <citation type="journal article" date="2012" name="Environ. Microbiol.">
        <title>Characterization of the first alginolytic operons in a marine bacterium: from their emergence in marine Flavobacteriia to their independent transfers to marine Proteobacteria and human gut Bacteroides.</title>
        <authorList>
            <person name="Thomas F."/>
            <person name="Barbeyron T."/>
            <person name="Tonon T."/>
            <person name="Genicot S."/>
            <person name="Czjzek M."/>
            <person name="Michel G."/>
        </authorList>
    </citation>
    <scope>NUCLEOTIDE SEQUENCE [LARGE SCALE GENOMIC DNA]</scope>
    <source>
        <strain evidence="3">DSM 12802 / CCUG 47099 / CIP 106680 / NCIMB 13871 / Dsij</strain>
    </source>
</reference>
<keyword evidence="1" id="KW-1133">Transmembrane helix</keyword>
<evidence type="ECO:0000313" key="2">
    <source>
        <dbReference type="EMBL" id="CAZ96569.1"/>
    </source>
</evidence>
<accession>G0LC16</accession>
<keyword evidence="1" id="KW-0812">Transmembrane</keyword>
<dbReference type="KEGG" id="zga:ZOBELLIA_2416"/>
<dbReference type="AlphaFoldDB" id="G0LC16"/>
<protein>
    <submittedName>
        <fullName evidence="2">Uncharacterized protein</fullName>
    </submittedName>
</protein>
<gene>
    <name evidence="2" type="ordered locus">zobellia_2416</name>
</gene>
<dbReference type="Proteomes" id="UP000008898">
    <property type="component" value="Chromosome"/>
</dbReference>
<organism evidence="2 3">
    <name type="scientific">Zobellia galactanivorans (strain DSM 12802 / CCUG 47099 / CIP 106680 / NCIMB 13871 / Dsij)</name>
    <dbReference type="NCBI Taxonomy" id="63186"/>
    <lineage>
        <taxon>Bacteria</taxon>
        <taxon>Pseudomonadati</taxon>
        <taxon>Bacteroidota</taxon>
        <taxon>Flavobacteriia</taxon>
        <taxon>Flavobacteriales</taxon>
        <taxon>Flavobacteriaceae</taxon>
        <taxon>Zobellia</taxon>
    </lineage>
</organism>
<feature type="transmembrane region" description="Helical" evidence="1">
    <location>
        <begin position="12"/>
        <end position="35"/>
    </location>
</feature>
<sequence>MKQTKPSVWSDVFRHFGTLPITLLSSPINFIRYIYRSSTRAHFSPPFIFLPHTNEAYALRLQNLNSKSTLHISV</sequence>
<keyword evidence="1" id="KW-0472">Membrane</keyword>
<evidence type="ECO:0000256" key="1">
    <source>
        <dbReference type="SAM" id="Phobius"/>
    </source>
</evidence>
<dbReference type="HOGENOM" id="CLU_2687053_0_0_10"/>
<dbReference type="EMBL" id="FP476056">
    <property type="protein sequence ID" value="CAZ96569.1"/>
    <property type="molecule type" value="Genomic_DNA"/>
</dbReference>
<keyword evidence="3" id="KW-1185">Reference proteome</keyword>
<proteinExistence type="predicted"/>
<evidence type="ECO:0000313" key="3">
    <source>
        <dbReference type="Proteomes" id="UP000008898"/>
    </source>
</evidence>